<gene>
    <name evidence="2" type="ORF">PLEPLA_LOCUS1379</name>
</gene>
<organism evidence="2 3">
    <name type="scientific">Pleuronectes platessa</name>
    <name type="common">European plaice</name>
    <dbReference type="NCBI Taxonomy" id="8262"/>
    <lineage>
        <taxon>Eukaryota</taxon>
        <taxon>Metazoa</taxon>
        <taxon>Chordata</taxon>
        <taxon>Craniata</taxon>
        <taxon>Vertebrata</taxon>
        <taxon>Euteleostomi</taxon>
        <taxon>Actinopterygii</taxon>
        <taxon>Neopterygii</taxon>
        <taxon>Teleostei</taxon>
        <taxon>Neoteleostei</taxon>
        <taxon>Acanthomorphata</taxon>
        <taxon>Carangaria</taxon>
        <taxon>Pleuronectiformes</taxon>
        <taxon>Pleuronectoidei</taxon>
        <taxon>Pleuronectidae</taxon>
        <taxon>Pleuronectes</taxon>
    </lineage>
</organism>
<feature type="region of interest" description="Disordered" evidence="1">
    <location>
        <begin position="1"/>
        <end position="57"/>
    </location>
</feature>
<protein>
    <submittedName>
        <fullName evidence="2">Uncharacterized protein</fullName>
    </submittedName>
</protein>
<proteinExistence type="predicted"/>
<evidence type="ECO:0000313" key="2">
    <source>
        <dbReference type="EMBL" id="CAB1413678.1"/>
    </source>
</evidence>
<feature type="compositionally biased region" description="Basic and acidic residues" evidence="1">
    <location>
        <begin position="26"/>
        <end position="46"/>
    </location>
</feature>
<sequence>MGRRRMEHVGGREDRKERGGGVWQMGRERDAGRRRRDEKSDERSETESTPLGSPMERERGFGLSVFLLTLLEPITSAVPDEGCHFQPRPPTPLLKPRVYRGEEPAPNPARPPTLANLCIFAVGRVASIQPLSRCALGVSLPAAREQNRLSVKLPMQLSITPRNLSLCFLQEEH</sequence>
<dbReference type="EMBL" id="CADEAL010000065">
    <property type="protein sequence ID" value="CAB1413678.1"/>
    <property type="molecule type" value="Genomic_DNA"/>
</dbReference>
<reference evidence="2" key="1">
    <citation type="submission" date="2020-03" db="EMBL/GenBank/DDBJ databases">
        <authorList>
            <person name="Weist P."/>
        </authorList>
    </citation>
    <scope>NUCLEOTIDE SEQUENCE</scope>
</reference>
<comment type="caution">
    <text evidence="2">The sequence shown here is derived from an EMBL/GenBank/DDBJ whole genome shotgun (WGS) entry which is preliminary data.</text>
</comment>
<evidence type="ECO:0000313" key="3">
    <source>
        <dbReference type="Proteomes" id="UP001153269"/>
    </source>
</evidence>
<evidence type="ECO:0000256" key="1">
    <source>
        <dbReference type="SAM" id="MobiDB-lite"/>
    </source>
</evidence>
<accession>A0A9N7TKI4</accession>
<name>A0A9N7TKI4_PLEPL</name>
<feature type="compositionally biased region" description="Basic and acidic residues" evidence="1">
    <location>
        <begin position="7"/>
        <end position="19"/>
    </location>
</feature>
<keyword evidence="3" id="KW-1185">Reference proteome</keyword>
<dbReference type="AlphaFoldDB" id="A0A9N7TKI4"/>
<dbReference type="Proteomes" id="UP001153269">
    <property type="component" value="Unassembled WGS sequence"/>
</dbReference>